<dbReference type="GO" id="GO:0004252">
    <property type="term" value="F:serine-type endopeptidase activity"/>
    <property type="evidence" value="ECO:0007669"/>
    <property type="project" value="InterPro"/>
</dbReference>
<dbReference type="Pfam" id="PF00082">
    <property type="entry name" value="Peptidase_S8"/>
    <property type="match status" value="1"/>
</dbReference>
<name>X1U691_9ZZZZ</name>
<dbReference type="InterPro" id="IPR036852">
    <property type="entry name" value="Peptidase_S8/S53_dom_sf"/>
</dbReference>
<dbReference type="InterPro" id="IPR000209">
    <property type="entry name" value="Peptidase_S8/S53_dom"/>
</dbReference>
<dbReference type="AlphaFoldDB" id="X1U691"/>
<organism evidence="2">
    <name type="scientific">marine sediment metagenome</name>
    <dbReference type="NCBI Taxonomy" id="412755"/>
    <lineage>
        <taxon>unclassified sequences</taxon>
        <taxon>metagenomes</taxon>
        <taxon>ecological metagenomes</taxon>
    </lineage>
</organism>
<accession>X1U691</accession>
<reference evidence="2" key="1">
    <citation type="journal article" date="2014" name="Front. Microbiol.">
        <title>High frequency of phylogenetically diverse reductive dehalogenase-homologous genes in deep subseafloor sedimentary metagenomes.</title>
        <authorList>
            <person name="Kawai M."/>
            <person name="Futagami T."/>
            <person name="Toyoda A."/>
            <person name="Takaki Y."/>
            <person name="Nishi S."/>
            <person name="Hori S."/>
            <person name="Arai W."/>
            <person name="Tsubouchi T."/>
            <person name="Morono Y."/>
            <person name="Uchiyama I."/>
            <person name="Ito T."/>
            <person name="Fujiyama A."/>
            <person name="Inagaki F."/>
            <person name="Takami H."/>
        </authorList>
    </citation>
    <scope>NUCLEOTIDE SEQUENCE</scope>
    <source>
        <strain evidence="2">Expedition CK06-06</strain>
    </source>
</reference>
<dbReference type="EMBL" id="BARW01029763">
    <property type="protein sequence ID" value="GAJ12989.1"/>
    <property type="molecule type" value="Genomic_DNA"/>
</dbReference>
<dbReference type="Gene3D" id="3.40.50.200">
    <property type="entry name" value="Peptidase S8/S53 domain"/>
    <property type="match status" value="1"/>
</dbReference>
<dbReference type="GO" id="GO:0006508">
    <property type="term" value="P:proteolysis"/>
    <property type="evidence" value="ECO:0007669"/>
    <property type="project" value="InterPro"/>
</dbReference>
<sequence length="76" mass="8013">VSVCLSIGTLGEDVSAINAVIDEVIENHILVVIAAGNKGIEGSKPFNKLGMNKNAIVVGAINDKDQTTNLMFLDFL</sequence>
<comment type="caution">
    <text evidence="2">The sequence shown here is derived from an EMBL/GenBank/DDBJ whole genome shotgun (WGS) entry which is preliminary data.</text>
</comment>
<feature type="domain" description="Peptidase S8/S53" evidence="1">
    <location>
        <begin position="3"/>
        <end position="66"/>
    </location>
</feature>
<evidence type="ECO:0000259" key="1">
    <source>
        <dbReference type="Pfam" id="PF00082"/>
    </source>
</evidence>
<evidence type="ECO:0000313" key="2">
    <source>
        <dbReference type="EMBL" id="GAJ12989.1"/>
    </source>
</evidence>
<gene>
    <name evidence="2" type="ORF">S12H4_47743</name>
</gene>
<dbReference type="SUPFAM" id="SSF52743">
    <property type="entry name" value="Subtilisin-like"/>
    <property type="match status" value="1"/>
</dbReference>
<protein>
    <recommendedName>
        <fullName evidence="1">Peptidase S8/S53 domain-containing protein</fullName>
    </recommendedName>
</protein>
<proteinExistence type="predicted"/>
<feature type="non-terminal residue" evidence="2">
    <location>
        <position position="1"/>
    </location>
</feature>